<dbReference type="KEGG" id="nsl:BOX37_07420"/>
<organism evidence="1 2">
    <name type="scientific">Nocardia mangyaensis</name>
    <dbReference type="NCBI Taxonomy" id="2213200"/>
    <lineage>
        <taxon>Bacteria</taxon>
        <taxon>Bacillati</taxon>
        <taxon>Actinomycetota</taxon>
        <taxon>Actinomycetes</taxon>
        <taxon>Mycobacteriales</taxon>
        <taxon>Nocardiaceae</taxon>
        <taxon>Nocardia</taxon>
    </lineage>
</organism>
<reference evidence="1" key="1">
    <citation type="submission" date="2016-11" db="EMBL/GenBank/DDBJ databases">
        <authorList>
            <person name="Jaros S."/>
            <person name="Januszkiewicz K."/>
            <person name="Wedrychowicz H."/>
        </authorList>
    </citation>
    <scope>NUCLEOTIDE SEQUENCE [LARGE SCALE GENOMIC DNA]</scope>
    <source>
        <strain evidence="1">Y48</strain>
    </source>
</reference>
<name>A0A1J0VP86_9NOCA</name>
<dbReference type="EMBL" id="CP018082">
    <property type="protein sequence ID" value="APE33826.1"/>
    <property type="molecule type" value="Genomic_DNA"/>
</dbReference>
<dbReference type="InterPro" id="IPR046862">
    <property type="entry name" value="Rhomboid_2"/>
</dbReference>
<keyword evidence="2" id="KW-1185">Reference proteome</keyword>
<dbReference type="AlphaFoldDB" id="A0A1J0VP86"/>
<protein>
    <submittedName>
        <fullName evidence="1">Uncharacterized protein</fullName>
    </submittedName>
</protein>
<evidence type="ECO:0000313" key="2">
    <source>
        <dbReference type="Proteomes" id="UP000183810"/>
    </source>
</evidence>
<dbReference type="Pfam" id="PF20401">
    <property type="entry name" value="Rhomboid_2"/>
    <property type="match status" value="1"/>
</dbReference>
<gene>
    <name evidence="1" type="ORF">BOX37_07420</name>
</gene>
<dbReference type="Proteomes" id="UP000183810">
    <property type="component" value="Chromosome"/>
</dbReference>
<accession>A0A1J0VP86</accession>
<evidence type="ECO:0000313" key="1">
    <source>
        <dbReference type="EMBL" id="APE33826.1"/>
    </source>
</evidence>
<proteinExistence type="predicted"/>
<sequence length="119" mass="13130">MSSTVIRTRIGELAVTTVIIARLPPEEARVWLGHRSTNLHHLGEDPLRVLIGSAFWTDGGGWFATPCCSRSCMPTPNAGSARCAGWWWYSLTRGRGAPRNSAVTLGRFARRASKRRPLV</sequence>